<dbReference type="EMBL" id="CM003535">
    <property type="protein sequence ID" value="RCV39322.1"/>
    <property type="molecule type" value="Genomic_DNA"/>
</dbReference>
<sequence>MNRILRVVCKGLNSEDSQARFAAACTVHPSSPSAFRRTPPRTRRPARRRHPHPVHAPPRAQNPLPLGAAGGPGRVPRRRRRAGPRAPRPPWLKLHPCRNGRKDCIFT</sequence>
<evidence type="ECO:0000256" key="1">
    <source>
        <dbReference type="SAM" id="MobiDB-lite"/>
    </source>
</evidence>
<evidence type="ECO:0000313" key="2">
    <source>
        <dbReference type="EMBL" id="RCV39322.1"/>
    </source>
</evidence>
<accession>A0A368SA54</accession>
<name>A0A368SA54_SETIT</name>
<gene>
    <name evidence="2" type="ORF">SETIT_8G214200v2</name>
</gene>
<reference evidence="2" key="2">
    <citation type="submission" date="2015-07" db="EMBL/GenBank/DDBJ databases">
        <authorList>
            <person name="Noorani M."/>
        </authorList>
    </citation>
    <scope>NUCLEOTIDE SEQUENCE</scope>
    <source>
        <strain evidence="2">Yugu1</strain>
    </source>
</reference>
<feature type="region of interest" description="Disordered" evidence="1">
    <location>
        <begin position="25"/>
        <end position="107"/>
    </location>
</feature>
<feature type="compositionally biased region" description="Low complexity" evidence="1">
    <location>
        <begin position="57"/>
        <end position="67"/>
    </location>
</feature>
<reference evidence="2" key="1">
    <citation type="journal article" date="2012" name="Nat. Biotechnol.">
        <title>Reference genome sequence of the model plant Setaria.</title>
        <authorList>
            <person name="Bennetzen J.L."/>
            <person name="Schmutz J."/>
            <person name="Wang H."/>
            <person name="Percifield R."/>
            <person name="Hawkins J."/>
            <person name="Pontaroli A.C."/>
            <person name="Estep M."/>
            <person name="Feng L."/>
            <person name="Vaughn J.N."/>
            <person name="Grimwood J."/>
            <person name="Jenkins J."/>
            <person name="Barry K."/>
            <person name="Lindquist E."/>
            <person name="Hellsten U."/>
            <person name="Deshpande S."/>
            <person name="Wang X."/>
            <person name="Wu X."/>
            <person name="Mitros T."/>
            <person name="Triplett J."/>
            <person name="Yang X."/>
            <person name="Ye C.Y."/>
            <person name="Mauro-Herrera M."/>
            <person name="Wang L."/>
            <person name="Li P."/>
            <person name="Sharma M."/>
            <person name="Sharma R."/>
            <person name="Ronald P.C."/>
            <person name="Panaud O."/>
            <person name="Kellogg E.A."/>
            <person name="Brutnell T.P."/>
            <person name="Doust A.N."/>
            <person name="Tuskan G.A."/>
            <person name="Rokhsar D."/>
            <person name="Devos K.M."/>
        </authorList>
    </citation>
    <scope>NUCLEOTIDE SEQUENCE [LARGE SCALE GENOMIC DNA]</scope>
    <source>
        <strain evidence="2">Yugu1</strain>
    </source>
</reference>
<proteinExistence type="predicted"/>
<feature type="compositionally biased region" description="Basic residues" evidence="1">
    <location>
        <begin position="38"/>
        <end position="53"/>
    </location>
</feature>
<organism evidence="2">
    <name type="scientific">Setaria italica</name>
    <name type="common">Foxtail millet</name>
    <name type="synonym">Panicum italicum</name>
    <dbReference type="NCBI Taxonomy" id="4555"/>
    <lineage>
        <taxon>Eukaryota</taxon>
        <taxon>Viridiplantae</taxon>
        <taxon>Streptophyta</taxon>
        <taxon>Embryophyta</taxon>
        <taxon>Tracheophyta</taxon>
        <taxon>Spermatophyta</taxon>
        <taxon>Magnoliopsida</taxon>
        <taxon>Liliopsida</taxon>
        <taxon>Poales</taxon>
        <taxon>Poaceae</taxon>
        <taxon>PACMAD clade</taxon>
        <taxon>Panicoideae</taxon>
        <taxon>Panicodae</taxon>
        <taxon>Paniceae</taxon>
        <taxon>Cenchrinae</taxon>
        <taxon>Setaria</taxon>
    </lineage>
</organism>
<dbReference type="AlphaFoldDB" id="A0A368SA54"/>
<protein>
    <submittedName>
        <fullName evidence="2">Uncharacterized protein</fullName>
    </submittedName>
</protein>